<evidence type="ECO:0000313" key="2">
    <source>
        <dbReference type="Proteomes" id="UP000276133"/>
    </source>
</evidence>
<name>A0A3M7SGE6_BRAPC</name>
<sequence length="83" mass="9600">MVGKAKLFTGRKKKPSSYSLFQSILNNNEENSIERDVPVKSVNNSLFQSSLFSSENQNETRDFLNNIWKHQIFQSENKEAETT</sequence>
<dbReference type="AlphaFoldDB" id="A0A3M7SGE6"/>
<reference evidence="1 2" key="1">
    <citation type="journal article" date="2018" name="Sci. Rep.">
        <title>Genomic signatures of local adaptation to the degree of environmental predictability in rotifers.</title>
        <authorList>
            <person name="Franch-Gras L."/>
            <person name="Hahn C."/>
            <person name="Garcia-Roger E.M."/>
            <person name="Carmona M.J."/>
            <person name="Serra M."/>
            <person name="Gomez A."/>
        </authorList>
    </citation>
    <scope>NUCLEOTIDE SEQUENCE [LARGE SCALE GENOMIC DNA]</scope>
    <source>
        <strain evidence="1">HYR1</strain>
    </source>
</reference>
<comment type="caution">
    <text evidence="1">The sequence shown here is derived from an EMBL/GenBank/DDBJ whole genome shotgun (WGS) entry which is preliminary data.</text>
</comment>
<keyword evidence="2" id="KW-1185">Reference proteome</keyword>
<organism evidence="1 2">
    <name type="scientific">Brachionus plicatilis</name>
    <name type="common">Marine rotifer</name>
    <name type="synonym">Brachionus muelleri</name>
    <dbReference type="NCBI Taxonomy" id="10195"/>
    <lineage>
        <taxon>Eukaryota</taxon>
        <taxon>Metazoa</taxon>
        <taxon>Spiralia</taxon>
        <taxon>Gnathifera</taxon>
        <taxon>Rotifera</taxon>
        <taxon>Eurotatoria</taxon>
        <taxon>Monogononta</taxon>
        <taxon>Pseudotrocha</taxon>
        <taxon>Ploima</taxon>
        <taxon>Brachionidae</taxon>
        <taxon>Brachionus</taxon>
    </lineage>
</organism>
<dbReference type="EMBL" id="REGN01001440">
    <property type="protein sequence ID" value="RNA34658.1"/>
    <property type="molecule type" value="Genomic_DNA"/>
</dbReference>
<dbReference type="Proteomes" id="UP000276133">
    <property type="component" value="Unassembled WGS sequence"/>
</dbReference>
<proteinExistence type="predicted"/>
<gene>
    <name evidence="1" type="ORF">BpHYR1_049318</name>
</gene>
<evidence type="ECO:0000313" key="1">
    <source>
        <dbReference type="EMBL" id="RNA34658.1"/>
    </source>
</evidence>
<accession>A0A3M7SGE6</accession>
<protein>
    <submittedName>
        <fullName evidence="1">Uncharacterized protein</fullName>
    </submittedName>
</protein>